<feature type="transmembrane region" description="Helical" evidence="1">
    <location>
        <begin position="14"/>
        <end position="31"/>
    </location>
</feature>
<keyword evidence="1" id="KW-1133">Transmembrane helix</keyword>
<accession>A0A1X7IC53</accession>
<organism evidence="3 4">
    <name type="scientific">Corynebacterium pollutisoli</name>
    <dbReference type="NCBI Taxonomy" id="1610489"/>
    <lineage>
        <taxon>Bacteria</taxon>
        <taxon>Bacillati</taxon>
        <taxon>Actinomycetota</taxon>
        <taxon>Actinomycetes</taxon>
        <taxon>Mycobacteriales</taxon>
        <taxon>Corynebacteriaceae</taxon>
        <taxon>Corynebacterium</taxon>
    </lineage>
</organism>
<reference evidence="3" key="2">
    <citation type="submission" date="2017-04" db="EMBL/GenBank/DDBJ databases">
        <authorList>
            <person name="Afonso C.L."/>
            <person name="Miller P.J."/>
            <person name="Scott M.A."/>
            <person name="Spackman E."/>
            <person name="Goraichik I."/>
            <person name="Dimitrov K.M."/>
            <person name="Suarez D.L."/>
            <person name="Swayne D.E."/>
        </authorList>
    </citation>
    <scope>NUCLEOTIDE SEQUENCE [LARGE SCALE GENOMIC DNA]</scope>
    <source>
        <strain evidence="3">VDS</strain>
    </source>
</reference>
<dbReference type="EMBL" id="JAAYSN010000226">
    <property type="protein sequence ID" value="NLP39737.1"/>
    <property type="molecule type" value="Genomic_DNA"/>
</dbReference>
<dbReference type="RefSeq" id="WP_085548746.1">
    <property type="nucleotide sequence ID" value="NZ_FXAR01000001.1"/>
</dbReference>
<name>A0A1X7IC53_9CORY</name>
<dbReference type="AlphaFoldDB" id="A0A1X7IC53"/>
<dbReference type="Proteomes" id="UP000568696">
    <property type="component" value="Unassembled WGS sequence"/>
</dbReference>
<protein>
    <submittedName>
        <fullName evidence="3">Uncharacterized protein</fullName>
    </submittedName>
</protein>
<sequence>MNPDTQPFAFGRDGVRVFSLIGAALAAWFWYEQEGGGWIAMVWMLAVSWAVLFVVFTLARWAFNRLFAWGARRAEEDS</sequence>
<proteinExistence type="predicted"/>
<evidence type="ECO:0000256" key="1">
    <source>
        <dbReference type="SAM" id="Phobius"/>
    </source>
</evidence>
<evidence type="ECO:0000313" key="3">
    <source>
        <dbReference type="EMBL" id="SMG11797.1"/>
    </source>
</evidence>
<keyword evidence="1" id="KW-0812">Transmembrane</keyword>
<dbReference type="EMBL" id="FXAR01000001">
    <property type="protein sequence ID" value="SMG11797.1"/>
    <property type="molecule type" value="Genomic_DNA"/>
</dbReference>
<evidence type="ECO:0000313" key="5">
    <source>
        <dbReference type="Proteomes" id="UP000568696"/>
    </source>
</evidence>
<reference evidence="2 5" key="3">
    <citation type="journal article" date="2020" name="Biotechnol. Biofuels">
        <title>New insights from the biogas microbiome by comprehensive genome-resolved metagenomics of nearly 1600 species originating from multiple anaerobic digesters.</title>
        <authorList>
            <person name="Campanaro S."/>
            <person name="Treu L."/>
            <person name="Rodriguez-R L.M."/>
            <person name="Kovalovszki A."/>
            <person name="Ziels R.M."/>
            <person name="Maus I."/>
            <person name="Zhu X."/>
            <person name="Kougias P.G."/>
            <person name="Basile A."/>
            <person name="Luo G."/>
            <person name="Schluter A."/>
            <person name="Konstantinidis K.T."/>
            <person name="Angelidaki I."/>
        </authorList>
    </citation>
    <scope>NUCLEOTIDE SEQUENCE [LARGE SCALE GENOMIC DNA]</scope>
    <source>
        <strain evidence="2">AS23ysBPME_344</strain>
    </source>
</reference>
<feature type="transmembrane region" description="Helical" evidence="1">
    <location>
        <begin position="37"/>
        <end position="63"/>
    </location>
</feature>
<evidence type="ECO:0000313" key="2">
    <source>
        <dbReference type="EMBL" id="NLP39737.1"/>
    </source>
</evidence>
<keyword evidence="1" id="KW-0472">Membrane</keyword>
<evidence type="ECO:0000313" key="4">
    <source>
        <dbReference type="Proteomes" id="UP000193309"/>
    </source>
</evidence>
<gene>
    <name evidence="2" type="ORF">GX356_08485</name>
    <name evidence="3" type="ORF">SAMN06295981_0615</name>
</gene>
<keyword evidence="4" id="KW-1185">Reference proteome</keyword>
<dbReference type="Proteomes" id="UP000193309">
    <property type="component" value="Unassembled WGS sequence"/>
</dbReference>
<dbReference type="STRING" id="1610489.SAMN06295981_0615"/>
<reference evidence="4" key="1">
    <citation type="submission" date="2017-04" db="EMBL/GenBank/DDBJ databases">
        <authorList>
            <person name="Varghese N."/>
            <person name="Submissions S."/>
        </authorList>
    </citation>
    <scope>NUCLEOTIDE SEQUENCE [LARGE SCALE GENOMIC DNA]</scope>
    <source>
        <strain evidence="4">VDS</strain>
    </source>
</reference>